<evidence type="ECO:0000256" key="3">
    <source>
        <dbReference type="SAM" id="MobiDB-lite"/>
    </source>
</evidence>
<dbReference type="InterPro" id="IPR003959">
    <property type="entry name" value="ATPase_AAA_core"/>
</dbReference>
<dbReference type="GO" id="GO:0005524">
    <property type="term" value="F:ATP binding"/>
    <property type="evidence" value="ECO:0007669"/>
    <property type="project" value="UniProtKB-KW"/>
</dbReference>
<feature type="region of interest" description="Disordered" evidence="3">
    <location>
        <begin position="177"/>
        <end position="196"/>
    </location>
</feature>
<dbReference type="AlphaFoldDB" id="A0A6S7DLN3"/>
<keyword evidence="6" id="KW-1185">Reference proteome</keyword>
<keyword evidence="2" id="KW-0067">ATP-binding</keyword>
<proteinExistence type="predicted"/>
<dbReference type="CDD" id="cd19481">
    <property type="entry name" value="RecA-like_protease"/>
    <property type="match status" value="1"/>
</dbReference>
<feature type="domain" description="ATPase AAA-type core" evidence="4">
    <location>
        <begin position="31"/>
        <end position="142"/>
    </location>
</feature>
<dbReference type="Pfam" id="PF00004">
    <property type="entry name" value="AAA"/>
    <property type="match status" value="1"/>
</dbReference>
<dbReference type="GO" id="GO:0016887">
    <property type="term" value="F:ATP hydrolysis activity"/>
    <property type="evidence" value="ECO:0007669"/>
    <property type="project" value="InterPro"/>
</dbReference>
<dbReference type="RefSeq" id="WP_175208496.1">
    <property type="nucleotide sequence ID" value="NZ_CADILG010000029.1"/>
</dbReference>
<evidence type="ECO:0000313" key="6">
    <source>
        <dbReference type="Proteomes" id="UP000494117"/>
    </source>
</evidence>
<protein>
    <recommendedName>
        <fullName evidence="4">ATPase AAA-type core domain-containing protein</fullName>
    </recommendedName>
</protein>
<evidence type="ECO:0000256" key="2">
    <source>
        <dbReference type="ARBA" id="ARBA00022840"/>
    </source>
</evidence>
<organism evidence="5 6">
    <name type="scientific">Achromobacter anxifer</name>
    <dbReference type="NCBI Taxonomy" id="1287737"/>
    <lineage>
        <taxon>Bacteria</taxon>
        <taxon>Pseudomonadati</taxon>
        <taxon>Pseudomonadota</taxon>
        <taxon>Betaproteobacteria</taxon>
        <taxon>Burkholderiales</taxon>
        <taxon>Alcaligenaceae</taxon>
        <taxon>Achromobacter</taxon>
    </lineage>
</organism>
<dbReference type="PANTHER" id="PTHR23073">
    <property type="entry name" value="26S PROTEASOME REGULATORY SUBUNIT"/>
    <property type="match status" value="1"/>
</dbReference>
<dbReference type="SUPFAM" id="SSF52540">
    <property type="entry name" value="P-loop containing nucleoside triphosphate hydrolases"/>
    <property type="match status" value="1"/>
</dbReference>
<dbReference type="InterPro" id="IPR050221">
    <property type="entry name" value="26S_Proteasome_ATPase"/>
</dbReference>
<sequence>MNVPAEARILALWDDGSQSRAQALAQACASAEELAHETGLELRRVDLSSIVGKYIGETEKNLRRLFEATEASGAILLFDEADALFGKRPGVRDSHDRYANIEVSYQLQGMESYRGLAMQAANLKCNLDDAFLRRLRLVVQFPVRGPRPGRRIWSRAFPAAGRDNEVTMARLLQGLRAEADPNARPQAGAKATRGYP</sequence>
<dbReference type="EMBL" id="CADILG010000029">
    <property type="protein sequence ID" value="CAB3890475.1"/>
    <property type="molecule type" value="Genomic_DNA"/>
</dbReference>
<dbReference type="Gene3D" id="3.40.50.300">
    <property type="entry name" value="P-loop containing nucleotide triphosphate hydrolases"/>
    <property type="match status" value="1"/>
</dbReference>
<dbReference type="InterPro" id="IPR027417">
    <property type="entry name" value="P-loop_NTPase"/>
</dbReference>
<keyword evidence="1" id="KW-0547">Nucleotide-binding</keyword>
<accession>A0A6S7DLN3</accession>
<dbReference type="Proteomes" id="UP000494117">
    <property type="component" value="Unassembled WGS sequence"/>
</dbReference>
<name>A0A6S7DLN3_9BURK</name>
<evidence type="ECO:0000259" key="4">
    <source>
        <dbReference type="Pfam" id="PF00004"/>
    </source>
</evidence>
<gene>
    <name evidence="5" type="ORF">LMG26858_03702</name>
</gene>
<evidence type="ECO:0000256" key="1">
    <source>
        <dbReference type="ARBA" id="ARBA00022741"/>
    </source>
</evidence>
<evidence type="ECO:0000313" key="5">
    <source>
        <dbReference type="EMBL" id="CAB3890475.1"/>
    </source>
</evidence>
<reference evidence="5 6" key="1">
    <citation type="submission" date="2020-04" db="EMBL/GenBank/DDBJ databases">
        <authorList>
            <person name="De Canck E."/>
        </authorList>
    </citation>
    <scope>NUCLEOTIDE SEQUENCE [LARGE SCALE GENOMIC DNA]</scope>
    <source>
        <strain evidence="5 6">LMG 26858</strain>
    </source>
</reference>